<keyword evidence="1" id="KW-0472">Membrane</keyword>
<evidence type="ECO:0008006" key="4">
    <source>
        <dbReference type="Google" id="ProtNLM"/>
    </source>
</evidence>
<gene>
    <name evidence="2" type="ORF">GcLGCM259_2652</name>
</gene>
<organism evidence="2 3">
    <name type="scientific">Glutamicibacter creatinolyticus</name>
    <dbReference type="NCBI Taxonomy" id="162496"/>
    <lineage>
        <taxon>Bacteria</taxon>
        <taxon>Bacillati</taxon>
        <taxon>Actinomycetota</taxon>
        <taxon>Actinomycetes</taxon>
        <taxon>Micrococcales</taxon>
        <taxon>Micrococcaceae</taxon>
        <taxon>Glutamicibacter</taxon>
    </lineage>
</organism>
<dbReference type="Proteomes" id="UP000307000">
    <property type="component" value="Chromosome"/>
</dbReference>
<keyword evidence="1" id="KW-1133">Transmembrane helix</keyword>
<dbReference type="AlphaFoldDB" id="A0A5B7WWR4"/>
<dbReference type="InterPro" id="IPR025962">
    <property type="entry name" value="SdpI/YhfL"/>
</dbReference>
<evidence type="ECO:0000256" key="1">
    <source>
        <dbReference type="SAM" id="Phobius"/>
    </source>
</evidence>
<evidence type="ECO:0000313" key="2">
    <source>
        <dbReference type="EMBL" id="QCY48359.1"/>
    </source>
</evidence>
<proteinExistence type="predicted"/>
<dbReference type="EMBL" id="CP034412">
    <property type="protein sequence ID" value="QCY48359.1"/>
    <property type="molecule type" value="Genomic_DNA"/>
</dbReference>
<reference evidence="2 3" key="1">
    <citation type="submission" date="2018-12" db="EMBL/GenBank/DDBJ databases">
        <title>Complete Genome Sequence of Glutamicibacter creatinolyticus strain LGCM259,isolated from an abscess of a 12-year-old mare in Italy.</title>
        <authorList>
            <person name="Santos R.G."/>
            <person name="Silva A.L."/>
            <person name="Seyffert N."/>
            <person name="Castro T.L.P."/>
            <person name="Attili A.R."/>
            <person name="Rifici C."/>
            <person name="Mazzullo G."/>
            <person name="Brenig B."/>
            <person name="Venanzi F."/>
            <person name="Azevedo V."/>
        </authorList>
    </citation>
    <scope>NUCLEOTIDE SEQUENCE [LARGE SCALE GENOMIC DNA]</scope>
    <source>
        <strain evidence="2 3">LGCM 259</strain>
    </source>
</reference>
<sequence length="123" mass="12516">MGWVEVIPFLAGLGIITLTGQLLVGSMRSGSLRRNAVVGLRTSATLASDEAWLTGHAAAVPQMARAARSGWLLLAASVLCAALFRPPVGFAVAGAGYLLVIGWLLAAAVTGHRAAKAVADALP</sequence>
<dbReference type="KEGG" id="gcr:GcLGCM259_2652"/>
<keyword evidence="1" id="KW-0812">Transmembrane</keyword>
<accession>A0A5B7WWR4</accession>
<evidence type="ECO:0000313" key="3">
    <source>
        <dbReference type="Proteomes" id="UP000307000"/>
    </source>
</evidence>
<keyword evidence="3" id="KW-1185">Reference proteome</keyword>
<protein>
    <recommendedName>
        <fullName evidence="4">SdpI family protein</fullName>
    </recommendedName>
</protein>
<dbReference type="RefSeq" id="WP_138175439.1">
    <property type="nucleotide sequence ID" value="NZ_CP034412.1"/>
</dbReference>
<feature type="transmembrane region" description="Helical" evidence="1">
    <location>
        <begin position="6"/>
        <end position="24"/>
    </location>
</feature>
<feature type="transmembrane region" description="Helical" evidence="1">
    <location>
        <begin position="90"/>
        <end position="109"/>
    </location>
</feature>
<dbReference type="Pfam" id="PF13630">
    <property type="entry name" value="SdpI"/>
    <property type="match status" value="1"/>
</dbReference>
<name>A0A5B7WWR4_9MICC</name>